<name>A0A6J4VVF7_9BACT</name>
<organism evidence="1">
    <name type="scientific">uncultured Thermomicrobiales bacterium</name>
    <dbReference type="NCBI Taxonomy" id="1645740"/>
    <lineage>
        <taxon>Bacteria</taxon>
        <taxon>Pseudomonadati</taxon>
        <taxon>Thermomicrobiota</taxon>
        <taxon>Thermomicrobia</taxon>
        <taxon>Thermomicrobiales</taxon>
        <taxon>environmental samples</taxon>
    </lineage>
</organism>
<evidence type="ECO:0000313" key="1">
    <source>
        <dbReference type="EMBL" id="CAA9590560.1"/>
    </source>
</evidence>
<dbReference type="AlphaFoldDB" id="A0A6J4VVF7"/>
<dbReference type="EMBL" id="CADCWN010000408">
    <property type="protein sequence ID" value="CAA9590560.1"/>
    <property type="molecule type" value="Genomic_DNA"/>
</dbReference>
<gene>
    <name evidence="1" type="ORF">AVDCRST_MAG18-5056</name>
</gene>
<sequence>MFSYRLGWKICDVGWRLMEIDSLIALSTSGGRGIPVD</sequence>
<accession>A0A6J4VVF7</accession>
<reference evidence="1" key="1">
    <citation type="submission" date="2020-02" db="EMBL/GenBank/DDBJ databases">
        <authorList>
            <person name="Meier V. D."/>
        </authorList>
    </citation>
    <scope>NUCLEOTIDE SEQUENCE</scope>
    <source>
        <strain evidence="1">AVDCRST_MAG18</strain>
    </source>
</reference>
<proteinExistence type="predicted"/>
<protein>
    <submittedName>
        <fullName evidence="1">Uncharacterized protein</fullName>
    </submittedName>
</protein>